<dbReference type="PROSITE" id="PS00211">
    <property type="entry name" value="ABC_TRANSPORTER_1"/>
    <property type="match status" value="1"/>
</dbReference>
<dbReference type="PROSITE" id="PS50893">
    <property type="entry name" value="ABC_TRANSPORTER_2"/>
    <property type="match status" value="2"/>
</dbReference>
<dbReference type="STRING" id="454171.CP488_00851"/>
<evidence type="ECO:0000313" key="4">
    <source>
        <dbReference type="EMBL" id="CCW34143.1"/>
    </source>
</evidence>
<dbReference type="InParanoid" id="S0EWN5"/>
<feature type="domain" description="ABC transporter" evidence="3">
    <location>
        <begin position="290"/>
        <end position="536"/>
    </location>
</feature>
<protein>
    <submittedName>
        <fullName evidence="4">Nucleoside ABC transporter ATP-binding protein</fullName>
        <ecNumber evidence="4">3.6.3.17</ecNumber>
    </submittedName>
</protein>
<dbReference type="GO" id="GO:0016887">
    <property type="term" value="F:ATP hydrolysis activity"/>
    <property type="evidence" value="ECO:0007669"/>
    <property type="project" value="InterPro"/>
</dbReference>
<name>S0EWN5_CHTCT</name>
<dbReference type="EMBL" id="HF951689">
    <property type="protein sequence ID" value="CCW34143.1"/>
    <property type="molecule type" value="Genomic_DNA"/>
</dbReference>
<dbReference type="SMART" id="SM00382">
    <property type="entry name" value="AAA"/>
    <property type="match status" value="2"/>
</dbReference>
<evidence type="ECO:0000256" key="2">
    <source>
        <dbReference type="ARBA" id="ARBA00022840"/>
    </source>
</evidence>
<sequence>MVLSSPELKPSSHSDYIVRMEHITRRFPGVIANDDVHLYVKRATFHALIGENGAGKSTLLGILYGRILPDEGRIFLYERDVTQELRSPADAIRLGIGLVSQHHALIPALTVLENILLGVEPILAGGLLAPSQALEHIQELAVQLGLSPVVLKQRVEQLSLATLQKVEILKALYRNAKILLLDEPTATLAPAEVEALFSLLHRLVETGTTVIFVTHKLREVMAHSEYITVLRRGRNAGDFQTSHVQPEQLLAAMLGSSESDIQSRLLSGATVSTVTTPQSTASDSALPPLLKLEHISVRNDHGALSLQDISLQLFPAEIVGVAGVDGSGQKELAEAIVGLRDVESGRIFLDNEEITCQTVASRRNRGIAYIPEDRHQEGLVLDFSVAENLLLGHELQTQWGGGYFLNYKVLHQQATDIANRYDVRLGSQGVQAPVRTLSGGNQQKIVIARALESRPCLLIAYQPTRGLDIGATRFVHNALQEAASKGAAILLFSLDLDEILLLAHRIVVLYNGHIAGILPRSDASVERIGHLMTGSNT</sequence>
<dbReference type="InterPro" id="IPR050107">
    <property type="entry name" value="ABC_carbohydrate_import_ATPase"/>
</dbReference>
<accession>S0EWN5</accession>
<reference evidence="5" key="1">
    <citation type="submission" date="2013-03" db="EMBL/GenBank/DDBJ databases">
        <title>Genome sequence of Chthonomonas calidirosea, the first sequenced genome from the Armatimonadetes phylum (formally candidate division OP10).</title>
        <authorList>
            <person name="Lee K.C.Y."/>
            <person name="Morgan X.C."/>
            <person name="Dunfield P.F."/>
            <person name="Tamas I."/>
            <person name="Houghton K.M."/>
            <person name="Vyssotski M."/>
            <person name="Ryan J.L.J."/>
            <person name="Lagutin K."/>
            <person name="McDonald I.R."/>
            <person name="Stott M.B."/>
        </authorList>
    </citation>
    <scope>NUCLEOTIDE SEQUENCE [LARGE SCALE GENOMIC DNA]</scope>
    <source>
        <strain evidence="5">DSM 23976 / ICMP 18418 / T49</strain>
    </source>
</reference>
<proteinExistence type="predicted"/>
<gene>
    <name evidence="4" type="ORF">CCALI_00306</name>
</gene>
<evidence type="ECO:0000256" key="1">
    <source>
        <dbReference type="ARBA" id="ARBA00022741"/>
    </source>
</evidence>
<dbReference type="OrthoDB" id="9809450at2"/>
<keyword evidence="2 4" id="KW-0067">ATP-binding</keyword>
<dbReference type="KEGG" id="ccz:CCALI_00306"/>
<dbReference type="CDD" id="cd03215">
    <property type="entry name" value="ABC_Carb_Monos_II"/>
    <property type="match status" value="1"/>
</dbReference>
<organism evidence="4 5">
    <name type="scientific">Chthonomonas calidirosea (strain DSM 23976 / ICMP 18418 / T49)</name>
    <dbReference type="NCBI Taxonomy" id="1303518"/>
    <lineage>
        <taxon>Bacteria</taxon>
        <taxon>Bacillati</taxon>
        <taxon>Armatimonadota</taxon>
        <taxon>Chthonomonadia</taxon>
        <taxon>Chthonomonadales</taxon>
        <taxon>Chthonomonadaceae</taxon>
        <taxon>Chthonomonas</taxon>
    </lineage>
</organism>
<evidence type="ECO:0000313" key="5">
    <source>
        <dbReference type="Proteomes" id="UP000014227"/>
    </source>
</evidence>
<dbReference type="HOGENOM" id="CLU_000604_92_0_0"/>
<dbReference type="Proteomes" id="UP000014227">
    <property type="component" value="Chromosome I"/>
</dbReference>
<dbReference type="InterPro" id="IPR003439">
    <property type="entry name" value="ABC_transporter-like_ATP-bd"/>
</dbReference>
<dbReference type="PANTHER" id="PTHR43790:SF4">
    <property type="entry name" value="GUANOSINE IMPORT ATP-BINDING PROTEIN NUPO"/>
    <property type="match status" value="1"/>
</dbReference>
<dbReference type="InterPro" id="IPR027417">
    <property type="entry name" value="P-loop_NTPase"/>
</dbReference>
<dbReference type="Pfam" id="PF00005">
    <property type="entry name" value="ABC_tran"/>
    <property type="match status" value="2"/>
</dbReference>
<dbReference type="InterPro" id="IPR003593">
    <property type="entry name" value="AAA+_ATPase"/>
</dbReference>
<keyword evidence="4" id="KW-0378">Hydrolase</keyword>
<dbReference type="PANTHER" id="PTHR43790">
    <property type="entry name" value="CARBOHYDRATE TRANSPORT ATP-BINDING PROTEIN MG119-RELATED"/>
    <property type="match status" value="1"/>
</dbReference>
<dbReference type="Gene3D" id="3.40.50.300">
    <property type="entry name" value="P-loop containing nucleotide triphosphate hydrolases"/>
    <property type="match status" value="2"/>
</dbReference>
<dbReference type="EC" id="3.6.3.17" evidence="4"/>
<dbReference type="SUPFAM" id="SSF52540">
    <property type="entry name" value="P-loop containing nucleoside triphosphate hydrolases"/>
    <property type="match status" value="2"/>
</dbReference>
<dbReference type="AlphaFoldDB" id="S0EWN5"/>
<dbReference type="InterPro" id="IPR017871">
    <property type="entry name" value="ABC_transporter-like_CS"/>
</dbReference>
<feature type="domain" description="ABC transporter" evidence="3">
    <location>
        <begin position="18"/>
        <end position="257"/>
    </location>
</feature>
<dbReference type="GO" id="GO:0005524">
    <property type="term" value="F:ATP binding"/>
    <property type="evidence" value="ECO:0007669"/>
    <property type="project" value="UniProtKB-KW"/>
</dbReference>
<dbReference type="CDD" id="cd03216">
    <property type="entry name" value="ABC_Carb_Monos_I"/>
    <property type="match status" value="1"/>
</dbReference>
<keyword evidence="5" id="KW-1185">Reference proteome</keyword>
<dbReference type="PATRIC" id="fig|1303518.3.peg.312"/>
<keyword evidence="1" id="KW-0547">Nucleotide-binding</keyword>
<dbReference type="eggNOG" id="COG3845">
    <property type="taxonomic scope" value="Bacteria"/>
</dbReference>
<evidence type="ECO:0000259" key="3">
    <source>
        <dbReference type="PROSITE" id="PS50893"/>
    </source>
</evidence>